<dbReference type="Gene3D" id="1.10.357.10">
    <property type="entry name" value="Tetracycline Repressor, domain 2"/>
    <property type="match status" value="1"/>
</dbReference>
<evidence type="ECO:0000256" key="4">
    <source>
        <dbReference type="PROSITE-ProRule" id="PRU00335"/>
    </source>
</evidence>
<keyword evidence="8" id="KW-1185">Reference proteome</keyword>
<dbReference type="Gene3D" id="1.10.10.60">
    <property type="entry name" value="Homeodomain-like"/>
    <property type="match status" value="1"/>
</dbReference>
<evidence type="ECO:0000259" key="6">
    <source>
        <dbReference type="PROSITE" id="PS50977"/>
    </source>
</evidence>
<feature type="compositionally biased region" description="Basic and acidic residues" evidence="5">
    <location>
        <begin position="1"/>
        <end position="12"/>
    </location>
</feature>
<feature type="domain" description="HTH tetR-type" evidence="6">
    <location>
        <begin position="33"/>
        <end position="93"/>
    </location>
</feature>
<dbReference type="PANTHER" id="PTHR30055:SF234">
    <property type="entry name" value="HTH-TYPE TRANSCRIPTIONAL REGULATOR BETI"/>
    <property type="match status" value="1"/>
</dbReference>
<dbReference type="SUPFAM" id="SSF48498">
    <property type="entry name" value="Tetracyclin repressor-like, C-terminal domain"/>
    <property type="match status" value="1"/>
</dbReference>
<accession>A0ABW7W8W6</accession>
<dbReference type="InterPro" id="IPR036271">
    <property type="entry name" value="Tet_transcr_reg_TetR-rel_C_sf"/>
</dbReference>
<reference evidence="7 8" key="1">
    <citation type="submission" date="2024-10" db="EMBL/GenBank/DDBJ databases">
        <title>The Natural Products Discovery Center: Release of the First 8490 Sequenced Strains for Exploring Actinobacteria Biosynthetic Diversity.</title>
        <authorList>
            <person name="Kalkreuter E."/>
            <person name="Kautsar S.A."/>
            <person name="Yang D."/>
            <person name="Bader C.D."/>
            <person name="Teijaro C.N."/>
            <person name="Fluegel L."/>
            <person name="Davis C.M."/>
            <person name="Simpson J.R."/>
            <person name="Lauterbach L."/>
            <person name="Steele A.D."/>
            <person name="Gui C."/>
            <person name="Meng S."/>
            <person name="Li G."/>
            <person name="Viehrig K."/>
            <person name="Ye F."/>
            <person name="Su P."/>
            <person name="Kiefer A.F."/>
            <person name="Nichols A."/>
            <person name="Cepeda A.J."/>
            <person name="Yan W."/>
            <person name="Fan B."/>
            <person name="Jiang Y."/>
            <person name="Adhikari A."/>
            <person name="Zheng C.-J."/>
            <person name="Schuster L."/>
            <person name="Cowan T.M."/>
            <person name="Smanski M.J."/>
            <person name="Chevrette M.G."/>
            <person name="De Carvalho L.P.S."/>
            <person name="Shen B."/>
        </authorList>
    </citation>
    <scope>NUCLEOTIDE SEQUENCE [LARGE SCALE GENOMIC DNA]</scope>
    <source>
        <strain evidence="7 8">NPDC019626</strain>
    </source>
</reference>
<dbReference type="GeneID" id="96238733"/>
<dbReference type="Pfam" id="PF00440">
    <property type="entry name" value="TetR_N"/>
    <property type="match status" value="1"/>
</dbReference>
<dbReference type="SUPFAM" id="SSF46689">
    <property type="entry name" value="Homeodomain-like"/>
    <property type="match status" value="1"/>
</dbReference>
<dbReference type="PANTHER" id="PTHR30055">
    <property type="entry name" value="HTH-TYPE TRANSCRIPTIONAL REGULATOR RUTR"/>
    <property type="match status" value="1"/>
</dbReference>
<evidence type="ECO:0000313" key="7">
    <source>
        <dbReference type="EMBL" id="MFI2319428.1"/>
    </source>
</evidence>
<dbReference type="PROSITE" id="PS50977">
    <property type="entry name" value="HTH_TETR_2"/>
    <property type="match status" value="1"/>
</dbReference>
<evidence type="ECO:0000256" key="3">
    <source>
        <dbReference type="ARBA" id="ARBA00023163"/>
    </source>
</evidence>
<evidence type="ECO:0000256" key="2">
    <source>
        <dbReference type="ARBA" id="ARBA00023125"/>
    </source>
</evidence>
<dbReference type="RefSeq" id="WP_067806063.1">
    <property type="nucleotide sequence ID" value="NZ_JADLRZ010000011.1"/>
</dbReference>
<evidence type="ECO:0000256" key="5">
    <source>
        <dbReference type="SAM" id="MobiDB-lite"/>
    </source>
</evidence>
<dbReference type="PRINTS" id="PR00455">
    <property type="entry name" value="HTHTETR"/>
</dbReference>
<comment type="caution">
    <text evidence="7">The sequence shown here is derived from an EMBL/GenBank/DDBJ whole genome shotgun (WGS) entry which is preliminary data.</text>
</comment>
<dbReference type="Proteomes" id="UP001611450">
    <property type="component" value="Unassembled WGS sequence"/>
</dbReference>
<evidence type="ECO:0000313" key="8">
    <source>
        <dbReference type="Proteomes" id="UP001611450"/>
    </source>
</evidence>
<dbReference type="InterPro" id="IPR001647">
    <property type="entry name" value="HTH_TetR"/>
</dbReference>
<sequence length="229" mass="25397">MSRSTAGEEHEGPPPSMANPALLRELPATGRGLRTRSALIAAARTVFERSGYLDTRLVDITTEAKCSSGTFYTYFSSKEEIFAAVLELAQEDMMHPGMPHVDSDADPAAIIEASNRAYFEAYKRNAKLMALLEQVASIDPEFRKLRQRRAEAFVRRNARSIESLQARGLADTEVDPLLASRALSGMISRLAFDYFVTGEGTPEDLRVDLDELTRTGTRLWVNALRISPL</sequence>
<proteinExistence type="predicted"/>
<gene>
    <name evidence="7" type="ORF">ACH47G_02980</name>
</gene>
<keyword evidence="3" id="KW-0804">Transcription</keyword>
<dbReference type="InterPro" id="IPR009057">
    <property type="entry name" value="Homeodomain-like_sf"/>
</dbReference>
<organism evidence="7 8">
    <name type="scientific">Nocardia beijingensis</name>
    <dbReference type="NCBI Taxonomy" id="95162"/>
    <lineage>
        <taxon>Bacteria</taxon>
        <taxon>Bacillati</taxon>
        <taxon>Actinomycetota</taxon>
        <taxon>Actinomycetes</taxon>
        <taxon>Mycobacteriales</taxon>
        <taxon>Nocardiaceae</taxon>
        <taxon>Nocardia</taxon>
    </lineage>
</organism>
<name>A0ABW7W8W6_9NOCA</name>
<evidence type="ECO:0000256" key="1">
    <source>
        <dbReference type="ARBA" id="ARBA00023015"/>
    </source>
</evidence>
<keyword evidence="1" id="KW-0805">Transcription regulation</keyword>
<feature type="region of interest" description="Disordered" evidence="5">
    <location>
        <begin position="1"/>
        <end position="21"/>
    </location>
</feature>
<protein>
    <submittedName>
        <fullName evidence="7">TetR/AcrR family transcriptional regulator</fullName>
    </submittedName>
</protein>
<keyword evidence="2 4" id="KW-0238">DNA-binding</keyword>
<dbReference type="InterPro" id="IPR050109">
    <property type="entry name" value="HTH-type_TetR-like_transc_reg"/>
</dbReference>
<feature type="DNA-binding region" description="H-T-H motif" evidence="4">
    <location>
        <begin position="56"/>
        <end position="75"/>
    </location>
</feature>
<dbReference type="EMBL" id="JBIRXV010000001">
    <property type="protein sequence ID" value="MFI2319428.1"/>
    <property type="molecule type" value="Genomic_DNA"/>
</dbReference>